<dbReference type="Proteomes" id="UP001058626">
    <property type="component" value="Plasmid pMUM005"/>
</dbReference>
<gene>
    <name evidence="1" type="ORF">NJB1907Z4_P0330</name>
</gene>
<name>A0A9N7LXS8_9MYCO</name>
<accession>A0A9N7LXS8</accession>
<reference evidence="1" key="1">
    <citation type="submission" date="2022-06" db="EMBL/GenBank/DDBJ databases">
        <title>Complete genome sequence of Mycobacterium pseudoshottsii NJB1907-Z4.</title>
        <authorList>
            <person name="Komine T."/>
            <person name="Fukano H."/>
            <person name="Wada S."/>
        </authorList>
    </citation>
    <scope>NUCLEOTIDE SEQUENCE</scope>
    <source>
        <strain evidence="1">NJB1907-Z4</strain>
        <plasmid evidence="1">pMUM005</plasmid>
    </source>
</reference>
<keyword evidence="1" id="KW-0614">Plasmid</keyword>
<dbReference type="EMBL" id="AP026368">
    <property type="protein sequence ID" value="BDN85381.1"/>
    <property type="molecule type" value="Genomic_DNA"/>
</dbReference>
<evidence type="ECO:0000313" key="1">
    <source>
        <dbReference type="EMBL" id="BDN85381.1"/>
    </source>
</evidence>
<organism evidence="1 2">
    <name type="scientific">Mycobacterium pseudoshottsii</name>
    <dbReference type="NCBI Taxonomy" id="265949"/>
    <lineage>
        <taxon>Bacteria</taxon>
        <taxon>Bacillati</taxon>
        <taxon>Actinomycetota</taxon>
        <taxon>Actinomycetes</taxon>
        <taxon>Mycobacteriales</taxon>
        <taxon>Mycobacteriaceae</taxon>
        <taxon>Mycobacterium</taxon>
        <taxon>Mycobacterium ulcerans group</taxon>
    </lineage>
</organism>
<evidence type="ECO:0000313" key="2">
    <source>
        <dbReference type="Proteomes" id="UP001058626"/>
    </source>
</evidence>
<keyword evidence="2" id="KW-1185">Reference proteome</keyword>
<proteinExistence type="predicted"/>
<sequence>MRIVREPEGFARWWQELGDRANLAEALNCLTEISPTEVEHALHRLLLEVFQAAGPIKWLRIEGLRRGVGASYIVLDADPAYDCDGVLDGVDLVLTAILYGGDPAGSCPALRVSAHEDHPSRFTPRAFDEPATALADVLDAAIVVINQHVSEQDRFITEAREVSPLFQEQPVGPAFAVAAAESLGMFDIDIVAFDRWVSDKGEELEFDVPDRDQQHPAAALSNLVREALEAGVVTADWRVELTVCDDDEWECSGYSVVIRNRGGEQRELGLTGRWNELRWPDDATLAREAAHEYLQDVCCEANALLRVAALTSSAHTPIPS</sequence>
<geneLocation type="plasmid" evidence="1 2">
    <name>pMUM005</name>
</geneLocation>
<dbReference type="AlphaFoldDB" id="A0A9N7LXS8"/>
<protein>
    <submittedName>
        <fullName evidence="1">Uncharacterized protein</fullName>
    </submittedName>
</protein>